<dbReference type="AlphaFoldDB" id="D7TP31"/>
<keyword evidence="3" id="KW-1185">Reference proteome</keyword>
<dbReference type="EMBL" id="FN596005">
    <property type="protein sequence ID" value="CBI32254.3"/>
    <property type="molecule type" value="Genomic_DNA"/>
</dbReference>
<reference evidence="3" key="1">
    <citation type="journal article" date="2007" name="Nature">
        <title>The grapevine genome sequence suggests ancestral hexaploidization in major angiosperm phyla.</title>
        <authorList>
            <consortium name="The French-Italian Public Consortium for Grapevine Genome Characterization."/>
            <person name="Jaillon O."/>
            <person name="Aury J.-M."/>
            <person name="Noel B."/>
            <person name="Policriti A."/>
            <person name="Clepet C."/>
            <person name="Casagrande A."/>
            <person name="Choisne N."/>
            <person name="Aubourg S."/>
            <person name="Vitulo N."/>
            <person name="Jubin C."/>
            <person name="Vezzi A."/>
            <person name="Legeai F."/>
            <person name="Hugueney P."/>
            <person name="Dasilva C."/>
            <person name="Horner D."/>
            <person name="Mica E."/>
            <person name="Jublot D."/>
            <person name="Poulain J."/>
            <person name="Bruyere C."/>
            <person name="Billault A."/>
            <person name="Segurens B."/>
            <person name="Gouyvenoux M."/>
            <person name="Ugarte E."/>
            <person name="Cattonaro F."/>
            <person name="Anthouard V."/>
            <person name="Vico V."/>
            <person name="Del Fabbro C."/>
            <person name="Alaux M."/>
            <person name="Di Gaspero G."/>
            <person name="Dumas V."/>
            <person name="Felice N."/>
            <person name="Paillard S."/>
            <person name="Juman I."/>
            <person name="Moroldo M."/>
            <person name="Scalabrin S."/>
            <person name="Canaguier A."/>
            <person name="Le Clainche I."/>
            <person name="Malacrida G."/>
            <person name="Durand E."/>
            <person name="Pesole G."/>
            <person name="Laucou V."/>
            <person name="Chatelet P."/>
            <person name="Merdinoglu D."/>
            <person name="Delledonne M."/>
            <person name="Pezzotti M."/>
            <person name="Lecharny A."/>
            <person name="Scarpelli C."/>
            <person name="Artiguenave F."/>
            <person name="Pe M.E."/>
            <person name="Valle G."/>
            <person name="Morgante M."/>
            <person name="Caboche M."/>
            <person name="Adam-Blondon A.-F."/>
            <person name="Weissenbach J."/>
            <person name="Quetier F."/>
            <person name="Wincker P."/>
        </authorList>
    </citation>
    <scope>NUCLEOTIDE SEQUENCE [LARGE SCALE GENOMIC DNA]</scope>
    <source>
        <strain evidence="3">cv. Pinot noir / PN40024</strain>
    </source>
</reference>
<keyword evidence="1" id="KW-0812">Transmembrane</keyword>
<evidence type="ECO:0000313" key="2">
    <source>
        <dbReference type="EMBL" id="CBI32254.3"/>
    </source>
</evidence>
<proteinExistence type="predicted"/>
<dbReference type="InParanoid" id="D7TP31"/>
<gene>
    <name evidence="2" type="ordered locus">VIT_07s0104g01450</name>
</gene>
<name>D7TP31_VITVI</name>
<keyword evidence="1" id="KW-0472">Membrane</keyword>
<evidence type="ECO:0000256" key="1">
    <source>
        <dbReference type="SAM" id="Phobius"/>
    </source>
</evidence>
<feature type="transmembrane region" description="Helical" evidence="1">
    <location>
        <begin position="38"/>
        <end position="60"/>
    </location>
</feature>
<accession>D7TP31</accession>
<organism evidence="2 3">
    <name type="scientific">Vitis vinifera</name>
    <name type="common">Grape</name>
    <dbReference type="NCBI Taxonomy" id="29760"/>
    <lineage>
        <taxon>Eukaryota</taxon>
        <taxon>Viridiplantae</taxon>
        <taxon>Streptophyta</taxon>
        <taxon>Embryophyta</taxon>
        <taxon>Tracheophyta</taxon>
        <taxon>Spermatophyta</taxon>
        <taxon>Magnoliopsida</taxon>
        <taxon>eudicotyledons</taxon>
        <taxon>Gunneridae</taxon>
        <taxon>Pentapetalae</taxon>
        <taxon>rosids</taxon>
        <taxon>Vitales</taxon>
        <taxon>Vitaceae</taxon>
        <taxon>Viteae</taxon>
        <taxon>Vitis</taxon>
    </lineage>
</organism>
<keyword evidence="1" id="KW-1133">Transmembrane helix</keyword>
<dbReference type="HOGENOM" id="CLU_2817690_0_0_1"/>
<dbReference type="Proteomes" id="UP000009183">
    <property type="component" value="Chromosome 7"/>
</dbReference>
<evidence type="ECO:0000313" key="3">
    <source>
        <dbReference type="Proteomes" id="UP000009183"/>
    </source>
</evidence>
<protein>
    <submittedName>
        <fullName evidence="2">Uncharacterized protein</fullName>
    </submittedName>
</protein>
<dbReference type="PaxDb" id="29760-VIT_07s0104g01450.t01"/>
<sequence>MPSISTQIRSYSGWQAPHMSPPPFPIIRRKEIYFQQGLLSFIQLSVSLGLPFPLLILFTFGSKLPVL</sequence>